<comment type="similarity">
    <text evidence="2">Belongs to the BexD/CtrA/VexA family.</text>
</comment>
<evidence type="ECO:0000259" key="16">
    <source>
        <dbReference type="Pfam" id="PF10531"/>
    </source>
</evidence>
<evidence type="ECO:0000256" key="13">
    <source>
        <dbReference type="ARBA" id="ARBA00023237"/>
    </source>
</evidence>
<keyword evidence="13" id="KW-0998">Cell outer membrane</keyword>
<evidence type="ECO:0000256" key="1">
    <source>
        <dbReference type="ARBA" id="ARBA00004571"/>
    </source>
</evidence>
<feature type="domain" description="Polysaccharide export protein N-terminal" evidence="15">
    <location>
        <begin position="80"/>
        <end position="164"/>
    </location>
</feature>
<evidence type="ECO:0000256" key="3">
    <source>
        <dbReference type="ARBA" id="ARBA00022448"/>
    </source>
</evidence>
<keyword evidence="8" id="KW-0625">Polysaccharide transport</keyword>
<keyword evidence="14" id="KW-0449">Lipoprotein</keyword>
<keyword evidence="9" id="KW-0406">Ion transport</keyword>
<dbReference type="InterPro" id="IPR003715">
    <property type="entry name" value="Poly_export_N"/>
</dbReference>
<protein>
    <submittedName>
        <fullName evidence="18">Polysaccharide export outer membrane protein</fullName>
    </submittedName>
</protein>
<dbReference type="Gene3D" id="3.30.1950.10">
    <property type="entry name" value="wza like domain"/>
    <property type="match status" value="1"/>
</dbReference>
<dbReference type="GO" id="GO:0046930">
    <property type="term" value="C:pore complex"/>
    <property type="evidence" value="ECO:0007669"/>
    <property type="project" value="UniProtKB-KW"/>
</dbReference>
<keyword evidence="10" id="KW-0626">Porin</keyword>
<feature type="domain" description="SLBB" evidence="17">
    <location>
        <begin position="255"/>
        <end position="350"/>
    </location>
</feature>
<evidence type="ECO:0000256" key="12">
    <source>
        <dbReference type="ARBA" id="ARBA00023139"/>
    </source>
</evidence>
<dbReference type="PANTHER" id="PTHR33619">
    <property type="entry name" value="POLYSACCHARIDE EXPORT PROTEIN GFCE-RELATED"/>
    <property type="match status" value="1"/>
</dbReference>
<evidence type="ECO:0000256" key="2">
    <source>
        <dbReference type="ARBA" id="ARBA00009450"/>
    </source>
</evidence>
<evidence type="ECO:0000256" key="6">
    <source>
        <dbReference type="ARBA" id="ARBA00022692"/>
    </source>
</evidence>
<name>A0A1I4Q1T4_9RHOB</name>
<evidence type="ECO:0000256" key="10">
    <source>
        <dbReference type="ARBA" id="ARBA00023114"/>
    </source>
</evidence>
<dbReference type="PANTHER" id="PTHR33619:SF3">
    <property type="entry name" value="POLYSACCHARIDE EXPORT PROTEIN GFCE-RELATED"/>
    <property type="match status" value="1"/>
</dbReference>
<dbReference type="Gene3D" id="3.10.560.10">
    <property type="entry name" value="Outer membrane lipoprotein wza domain like"/>
    <property type="match status" value="2"/>
</dbReference>
<keyword evidence="5" id="KW-0762">Sugar transport</keyword>
<proteinExistence type="inferred from homology"/>
<dbReference type="Proteomes" id="UP000199144">
    <property type="component" value="Unassembled WGS sequence"/>
</dbReference>
<dbReference type="GO" id="GO:0006811">
    <property type="term" value="P:monoatomic ion transport"/>
    <property type="evidence" value="ECO:0007669"/>
    <property type="project" value="UniProtKB-KW"/>
</dbReference>
<evidence type="ECO:0000256" key="5">
    <source>
        <dbReference type="ARBA" id="ARBA00022597"/>
    </source>
</evidence>
<dbReference type="GO" id="GO:0009279">
    <property type="term" value="C:cell outer membrane"/>
    <property type="evidence" value="ECO:0007669"/>
    <property type="project" value="UniProtKB-SubCell"/>
</dbReference>
<dbReference type="STRING" id="254406.SAMN04488042_106146"/>
<dbReference type="Pfam" id="PF22461">
    <property type="entry name" value="SLBB_2"/>
    <property type="match status" value="1"/>
</dbReference>
<organism evidence="18 19">
    <name type="scientific">Shimia aestuarii</name>
    <dbReference type="NCBI Taxonomy" id="254406"/>
    <lineage>
        <taxon>Bacteria</taxon>
        <taxon>Pseudomonadati</taxon>
        <taxon>Pseudomonadota</taxon>
        <taxon>Alphaproteobacteria</taxon>
        <taxon>Rhodobacterales</taxon>
        <taxon>Roseobacteraceae</taxon>
    </lineage>
</organism>
<evidence type="ECO:0000259" key="15">
    <source>
        <dbReference type="Pfam" id="PF02563"/>
    </source>
</evidence>
<dbReference type="AlphaFoldDB" id="A0A1I4Q1T4"/>
<keyword evidence="7" id="KW-0732">Signal</keyword>
<evidence type="ECO:0000313" key="18">
    <source>
        <dbReference type="EMBL" id="SFM33954.1"/>
    </source>
</evidence>
<accession>A0A1I4Q1T4</accession>
<feature type="domain" description="Soluble ligand binding" evidence="16">
    <location>
        <begin position="173"/>
        <end position="223"/>
    </location>
</feature>
<dbReference type="Pfam" id="PF02563">
    <property type="entry name" value="Poly_export"/>
    <property type="match status" value="1"/>
</dbReference>
<gene>
    <name evidence="18" type="ORF">SAMN04488042_106146</name>
</gene>
<dbReference type="InterPro" id="IPR019554">
    <property type="entry name" value="Soluble_ligand-bd"/>
</dbReference>
<evidence type="ECO:0000256" key="8">
    <source>
        <dbReference type="ARBA" id="ARBA00023047"/>
    </source>
</evidence>
<dbReference type="InterPro" id="IPR054765">
    <property type="entry name" value="SLBB_dom"/>
</dbReference>
<evidence type="ECO:0000256" key="9">
    <source>
        <dbReference type="ARBA" id="ARBA00023065"/>
    </source>
</evidence>
<evidence type="ECO:0000256" key="4">
    <source>
        <dbReference type="ARBA" id="ARBA00022452"/>
    </source>
</evidence>
<dbReference type="EMBL" id="FOTQ01000006">
    <property type="protein sequence ID" value="SFM33954.1"/>
    <property type="molecule type" value="Genomic_DNA"/>
</dbReference>
<keyword evidence="6" id="KW-0812">Transmembrane</keyword>
<keyword evidence="4" id="KW-1134">Transmembrane beta strand</keyword>
<comment type="subcellular location">
    <subcellularLocation>
        <location evidence="1">Cell outer membrane</location>
        <topology evidence="1">Multi-pass membrane protein</topology>
    </subcellularLocation>
</comment>
<dbReference type="InterPro" id="IPR049712">
    <property type="entry name" value="Poly_export"/>
</dbReference>
<keyword evidence="3" id="KW-0813">Transport</keyword>
<sequence>MEVHMKRMPRISKHLIIATMVATLGACGIPRPGPNNQEILSLQENPTTDTHVVFVDRRITKAVAVTPVSGFPSSLTRAQNHSADRIRPGDTLSVSIFENVDDGVLSRGGAGVSSLESLQVDEDGFIFIPYAGRIRAIDNSPERLRTLITSKLSTLTPEPQVLVRRAAGDDATVSVLGDGIASQGVYPLQRSNRRLMEMLANAGGIAATPETTRVIVLRNQTKGEIWFEDIYDNPAYDIALQAGDRVVVERDPRMFTVLGATSKQANVPFEKRELSALEAVAQVGGLDGRTANPTGFFVIREQGPQMTNKVLGRHDLAGNQTVVYVINLTEPAGLPLAQAFDIRDGDTIYVTEAPFTQWTKTLDAITGTTRVAATFQAAGF</sequence>
<evidence type="ECO:0000256" key="11">
    <source>
        <dbReference type="ARBA" id="ARBA00023136"/>
    </source>
</evidence>
<keyword evidence="11" id="KW-0472">Membrane</keyword>
<dbReference type="PROSITE" id="PS51257">
    <property type="entry name" value="PROKAR_LIPOPROTEIN"/>
    <property type="match status" value="1"/>
</dbReference>
<evidence type="ECO:0000259" key="17">
    <source>
        <dbReference type="Pfam" id="PF22461"/>
    </source>
</evidence>
<keyword evidence="12" id="KW-0564">Palmitate</keyword>
<dbReference type="Pfam" id="PF10531">
    <property type="entry name" value="SLBB"/>
    <property type="match status" value="1"/>
</dbReference>
<evidence type="ECO:0000313" key="19">
    <source>
        <dbReference type="Proteomes" id="UP000199144"/>
    </source>
</evidence>
<dbReference type="GO" id="GO:0015159">
    <property type="term" value="F:polysaccharide transmembrane transporter activity"/>
    <property type="evidence" value="ECO:0007669"/>
    <property type="project" value="InterPro"/>
</dbReference>
<evidence type="ECO:0000256" key="14">
    <source>
        <dbReference type="ARBA" id="ARBA00023288"/>
    </source>
</evidence>
<reference evidence="18 19" key="1">
    <citation type="submission" date="2016-10" db="EMBL/GenBank/DDBJ databases">
        <authorList>
            <person name="de Groot N.N."/>
        </authorList>
    </citation>
    <scope>NUCLEOTIDE SEQUENCE [LARGE SCALE GENOMIC DNA]</scope>
    <source>
        <strain evidence="18 19">DSM 15283</strain>
    </source>
</reference>
<evidence type="ECO:0000256" key="7">
    <source>
        <dbReference type="ARBA" id="ARBA00022729"/>
    </source>
</evidence>
<dbReference type="GO" id="GO:0015288">
    <property type="term" value="F:porin activity"/>
    <property type="evidence" value="ECO:0007669"/>
    <property type="project" value="UniProtKB-KW"/>
</dbReference>
<keyword evidence="19" id="KW-1185">Reference proteome</keyword>